<gene>
    <name evidence="7" type="primary">yciS</name>
    <name evidence="5" type="synonym">lapA</name>
    <name evidence="7" type="ORF">NCTC12126_04863</name>
</gene>
<dbReference type="HAMAP" id="MF_01948">
    <property type="entry name" value="LPS_assembly_LapA"/>
    <property type="match status" value="1"/>
</dbReference>
<reference evidence="7 8" key="1">
    <citation type="submission" date="2019-03" db="EMBL/GenBank/DDBJ databases">
        <authorList>
            <consortium name="Pathogen Informatics"/>
        </authorList>
    </citation>
    <scope>NUCLEOTIDE SEQUENCE [LARGE SCALE GENOMIC DNA]</scope>
    <source>
        <strain evidence="7 8">NCTC12126</strain>
    </source>
</reference>
<sequence>MHKNDQQVTFNYLLAQGEYRVSSLLAVLFAAGFFIGWLVCGLFWLKVRVSLARAERKIKRLEHQIAPMTDIPESAGCAGRQGIIEYAGVVVSAFGL</sequence>
<organism evidence="7 8">
    <name type="scientific">Enterobacter cancerogenus</name>
    <dbReference type="NCBI Taxonomy" id="69218"/>
    <lineage>
        <taxon>Bacteria</taxon>
        <taxon>Pseudomonadati</taxon>
        <taxon>Pseudomonadota</taxon>
        <taxon>Gammaproteobacteria</taxon>
        <taxon>Enterobacterales</taxon>
        <taxon>Enterobacteriaceae</taxon>
        <taxon>Enterobacter</taxon>
        <taxon>Enterobacter cloacae complex</taxon>
    </lineage>
</organism>
<comment type="caution">
    <text evidence="5">Lacks conserved residue(s) required for the propagation of feature annotation.</text>
</comment>
<keyword evidence="2 5" id="KW-0812">Transmembrane</keyword>
<keyword evidence="4 5" id="KW-0472">Membrane</keyword>
<accession>A0A484Z5F8</accession>
<dbReference type="Proteomes" id="UP000351155">
    <property type="component" value="Unassembled WGS sequence"/>
</dbReference>
<keyword evidence="3 5" id="KW-1133">Transmembrane helix</keyword>
<name>A0A484Z5F8_9ENTR</name>
<evidence type="ECO:0000256" key="5">
    <source>
        <dbReference type="HAMAP-Rule" id="MF_01948"/>
    </source>
</evidence>
<dbReference type="InterPro" id="IPR032906">
    <property type="entry name" value="LapA"/>
</dbReference>
<proteinExistence type="inferred from homology"/>
<dbReference type="GO" id="GO:0005886">
    <property type="term" value="C:plasma membrane"/>
    <property type="evidence" value="ECO:0007669"/>
    <property type="project" value="UniProtKB-SubCell"/>
</dbReference>
<evidence type="ECO:0000256" key="4">
    <source>
        <dbReference type="ARBA" id="ARBA00023136"/>
    </source>
</evidence>
<keyword evidence="1 5" id="KW-1003">Cell membrane</keyword>
<comment type="similarity">
    <text evidence="5">Belongs to the LapA family.</text>
</comment>
<evidence type="ECO:0000259" key="6">
    <source>
        <dbReference type="Pfam" id="PF06305"/>
    </source>
</evidence>
<evidence type="ECO:0000256" key="2">
    <source>
        <dbReference type="ARBA" id="ARBA00022692"/>
    </source>
</evidence>
<evidence type="ECO:0000256" key="3">
    <source>
        <dbReference type="ARBA" id="ARBA00022989"/>
    </source>
</evidence>
<evidence type="ECO:0000256" key="1">
    <source>
        <dbReference type="ARBA" id="ARBA00022475"/>
    </source>
</evidence>
<dbReference type="GO" id="GO:0008653">
    <property type="term" value="P:lipopolysaccharide metabolic process"/>
    <property type="evidence" value="ECO:0007669"/>
    <property type="project" value="InterPro"/>
</dbReference>
<dbReference type="Pfam" id="PF06305">
    <property type="entry name" value="LapA_dom"/>
    <property type="match status" value="1"/>
</dbReference>
<evidence type="ECO:0000313" key="7">
    <source>
        <dbReference type="EMBL" id="VFS43607.1"/>
    </source>
</evidence>
<feature type="domain" description="Lipopolysaccharide assembly protein A" evidence="6">
    <location>
        <begin position="3"/>
        <end position="65"/>
    </location>
</feature>
<comment type="subcellular location">
    <subcellularLocation>
        <location evidence="5">Cell inner membrane</location>
        <topology evidence="5">Single-pass membrane protein</topology>
    </subcellularLocation>
</comment>
<feature type="transmembrane region" description="Helical" evidence="5">
    <location>
        <begin position="24"/>
        <end position="47"/>
    </location>
</feature>
<dbReference type="AlphaFoldDB" id="A0A484Z5F8"/>
<keyword evidence="5" id="KW-0997">Cell inner membrane</keyword>
<protein>
    <recommendedName>
        <fullName evidence="5">Lipopolysaccharide assembly protein A</fullName>
    </recommendedName>
</protein>
<evidence type="ECO:0000313" key="8">
    <source>
        <dbReference type="Proteomes" id="UP000351155"/>
    </source>
</evidence>
<comment type="function">
    <text evidence="5">Involved in the assembly of lipopolysaccharide (LPS).</text>
</comment>
<dbReference type="InterPro" id="IPR010445">
    <property type="entry name" value="LapA_dom"/>
</dbReference>
<dbReference type="EMBL" id="CAADIW010000059">
    <property type="protein sequence ID" value="VFS43607.1"/>
    <property type="molecule type" value="Genomic_DNA"/>
</dbReference>